<feature type="domain" description="Alpha/beta hydrolase fold-3" evidence="2">
    <location>
        <begin position="93"/>
        <end position="295"/>
    </location>
</feature>
<keyword evidence="1" id="KW-0378">Hydrolase</keyword>
<reference evidence="3 4" key="1">
    <citation type="submission" date="2024-01" db="EMBL/GenBank/DDBJ databases">
        <title>The genome of the rayed Mediterranean limpet Patella caerulea (Linnaeus, 1758).</title>
        <authorList>
            <person name="Anh-Thu Weber A."/>
            <person name="Halstead-Nussloch G."/>
        </authorList>
    </citation>
    <scope>NUCLEOTIDE SEQUENCE [LARGE SCALE GENOMIC DNA]</scope>
    <source>
        <strain evidence="3">AATW-2023a</strain>
        <tissue evidence="3">Whole specimen</tissue>
    </source>
</reference>
<dbReference type="Proteomes" id="UP001347796">
    <property type="component" value="Unassembled WGS sequence"/>
</dbReference>
<evidence type="ECO:0000313" key="3">
    <source>
        <dbReference type="EMBL" id="KAK6182674.1"/>
    </source>
</evidence>
<dbReference type="AlphaFoldDB" id="A0AAN8K0R1"/>
<organism evidence="3 4">
    <name type="scientific">Patella caerulea</name>
    <name type="common">Rayed Mediterranean limpet</name>
    <dbReference type="NCBI Taxonomy" id="87958"/>
    <lineage>
        <taxon>Eukaryota</taxon>
        <taxon>Metazoa</taxon>
        <taxon>Spiralia</taxon>
        <taxon>Lophotrochozoa</taxon>
        <taxon>Mollusca</taxon>
        <taxon>Gastropoda</taxon>
        <taxon>Patellogastropoda</taxon>
        <taxon>Patelloidea</taxon>
        <taxon>Patellidae</taxon>
        <taxon>Patella</taxon>
    </lineage>
</organism>
<name>A0AAN8K0R1_PATCE</name>
<protein>
    <recommendedName>
        <fullName evidence="2">Alpha/beta hydrolase fold-3 domain-containing protein</fullName>
    </recommendedName>
</protein>
<comment type="caution">
    <text evidence="3">The sequence shown here is derived from an EMBL/GenBank/DDBJ whole genome shotgun (WGS) entry which is preliminary data.</text>
</comment>
<evidence type="ECO:0000313" key="4">
    <source>
        <dbReference type="Proteomes" id="UP001347796"/>
    </source>
</evidence>
<accession>A0AAN8K0R1</accession>
<dbReference type="EMBL" id="JAZGQO010000007">
    <property type="protein sequence ID" value="KAK6182674.1"/>
    <property type="molecule type" value="Genomic_DNA"/>
</dbReference>
<dbReference type="Pfam" id="PF07859">
    <property type="entry name" value="Abhydrolase_3"/>
    <property type="match status" value="1"/>
</dbReference>
<proteinExistence type="predicted"/>
<gene>
    <name evidence="3" type="ORF">SNE40_010302</name>
</gene>
<dbReference type="Gene3D" id="3.40.50.1820">
    <property type="entry name" value="alpha/beta hydrolase"/>
    <property type="match status" value="1"/>
</dbReference>
<dbReference type="PANTHER" id="PTHR48081">
    <property type="entry name" value="AB HYDROLASE SUPERFAMILY PROTEIN C4A8.06C"/>
    <property type="match status" value="1"/>
</dbReference>
<dbReference type="GO" id="GO:0016787">
    <property type="term" value="F:hydrolase activity"/>
    <property type="evidence" value="ECO:0007669"/>
    <property type="project" value="UniProtKB-KW"/>
</dbReference>
<keyword evidence="4" id="KW-1185">Reference proteome</keyword>
<sequence>MPEGLEEFFSKYKLHEESVSYLRETGPGIQGHGSSFSVDEVRASAIDSSKKYGGEVEFEGSVKEFKVPSFSTSEGVPVTVIKSRTCKPRTPIVVYFHGGGFVAGSRETEEPITKQLAREGECIFVNVEYRLAPENKFPAPFDDAKCVLRWVIMNKSLIGGMNDSKVGVLGVGVGGTIAATVCQEVPSIAFQILVYPLLDLRFGQPSCQEFSDGPLTAKKFLEWGTTLFLNDNTESENQRASPLLRPSFTKVPPLLVILADVDPLKDQGYEYKRILKDSGIDAESLLVRGSVHGFFTFPGNI</sequence>
<dbReference type="InterPro" id="IPR013094">
    <property type="entry name" value="AB_hydrolase_3"/>
</dbReference>
<dbReference type="PANTHER" id="PTHR48081:SF8">
    <property type="entry name" value="ALPHA_BETA HYDROLASE FOLD-3 DOMAIN-CONTAINING PROTEIN-RELATED"/>
    <property type="match status" value="1"/>
</dbReference>
<dbReference type="SUPFAM" id="SSF53474">
    <property type="entry name" value="alpha/beta-Hydrolases"/>
    <property type="match status" value="1"/>
</dbReference>
<dbReference type="InterPro" id="IPR029058">
    <property type="entry name" value="AB_hydrolase_fold"/>
</dbReference>
<evidence type="ECO:0000259" key="2">
    <source>
        <dbReference type="Pfam" id="PF07859"/>
    </source>
</evidence>
<evidence type="ECO:0000256" key="1">
    <source>
        <dbReference type="ARBA" id="ARBA00022801"/>
    </source>
</evidence>
<dbReference type="InterPro" id="IPR050300">
    <property type="entry name" value="GDXG_lipolytic_enzyme"/>
</dbReference>